<dbReference type="FunFam" id="2.10.110.10:FF:000097">
    <property type="entry name" value="Filamin-binding LIM protein 1"/>
    <property type="match status" value="1"/>
</dbReference>
<dbReference type="Gene3D" id="2.10.110.10">
    <property type="entry name" value="Cysteine Rich Protein"/>
    <property type="match status" value="3"/>
</dbReference>
<evidence type="ECO:0000256" key="1">
    <source>
        <dbReference type="ARBA" id="ARBA00022723"/>
    </source>
</evidence>
<dbReference type="CDD" id="cd09372">
    <property type="entry name" value="LIM2_FBLP-1"/>
    <property type="match status" value="1"/>
</dbReference>
<evidence type="ECO:0000313" key="9">
    <source>
        <dbReference type="Proteomes" id="UP001066276"/>
    </source>
</evidence>
<dbReference type="GO" id="GO:0098609">
    <property type="term" value="P:cell-cell adhesion"/>
    <property type="evidence" value="ECO:0007669"/>
    <property type="project" value="TreeGrafter"/>
</dbReference>
<evidence type="ECO:0000256" key="4">
    <source>
        <dbReference type="ARBA" id="ARBA00023038"/>
    </source>
</evidence>
<keyword evidence="9" id="KW-1185">Reference proteome</keyword>
<feature type="region of interest" description="Disordered" evidence="6">
    <location>
        <begin position="87"/>
        <end position="115"/>
    </location>
</feature>
<evidence type="ECO:0000256" key="2">
    <source>
        <dbReference type="ARBA" id="ARBA00022737"/>
    </source>
</evidence>
<comment type="caution">
    <text evidence="8">The sequence shown here is derived from an EMBL/GenBank/DDBJ whole genome shotgun (WGS) entry which is preliminary data.</text>
</comment>
<feature type="compositionally biased region" description="Basic and acidic residues" evidence="6">
    <location>
        <begin position="148"/>
        <end position="168"/>
    </location>
</feature>
<feature type="region of interest" description="Disordered" evidence="6">
    <location>
        <begin position="232"/>
        <end position="251"/>
    </location>
</feature>
<keyword evidence="4 5" id="KW-0440">LIM domain</keyword>
<protein>
    <recommendedName>
        <fullName evidence="7">LIM zinc-binding domain-containing protein</fullName>
    </recommendedName>
</protein>
<dbReference type="PROSITE" id="PS50023">
    <property type="entry name" value="LIM_DOMAIN_2"/>
    <property type="match status" value="2"/>
</dbReference>
<feature type="domain" description="LIM zinc-binding" evidence="7">
    <location>
        <begin position="442"/>
        <end position="511"/>
    </location>
</feature>
<keyword evidence="2" id="KW-0677">Repeat</keyword>
<dbReference type="SUPFAM" id="SSF57716">
    <property type="entry name" value="Glucocorticoid receptor-like (DNA-binding domain)"/>
    <property type="match status" value="3"/>
</dbReference>
<feature type="compositionally biased region" description="Pro residues" evidence="6">
    <location>
        <begin position="239"/>
        <end position="251"/>
    </location>
</feature>
<accession>A0AAV7QQ54</accession>
<keyword evidence="3 5" id="KW-0862">Zinc</keyword>
<name>A0AAV7QQ54_PLEWA</name>
<dbReference type="SMART" id="SM00132">
    <property type="entry name" value="LIM"/>
    <property type="match status" value="3"/>
</dbReference>
<feature type="region of interest" description="Disordered" evidence="6">
    <location>
        <begin position="137"/>
        <end position="178"/>
    </location>
</feature>
<dbReference type="AlphaFoldDB" id="A0AAV7QQ54"/>
<dbReference type="PANTHER" id="PTHR24207">
    <property type="entry name" value="ZYX102 PROTEIN"/>
    <property type="match status" value="1"/>
</dbReference>
<feature type="region of interest" description="Disordered" evidence="6">
    <location>
        <begin position="184"/>
        <end position="203"/>
    </location>
</feature>
<dbReference type="FunFam" id="2.10.110.10:FF:000086">
    <property type="entry name" value="Filamin binding LIM protein 1"/>
    <property type="match status" value="1"/>
</dbReference>
<dbReference type="Proteomes" id="UP001066276">
    <property type="component" value="Chromosome 6"/>
</dbReference>
<sequence length="514" mass="57227">MRTAAIVHYWYNSIIDKCYIEREGALMRCFSNGEVLRSKSTLRRGRPVAASHHDPVFPPCLVPGVHYFIYRRKDVYSRARVLPCGKGTAGPAAEGGSSPDSRTPAHSSAEGGDPACAARHNLVKMSEKRMVSSVFITLSPPQRGLPPIRKDAGQEIPEPRLSQDKDIPKPSGVSQWEPSILAPSKALHGGYNKSKQSERSRGVVESWLEESNFPNGDLPSLPHPFLDDIPAPKDHILDLPPPPPPPHPNRPDLPPLTLIEPLSSNFQKLDLTPSPGYQQVNSPLLEEYSLIKPPPVSFIQANQQQPSKKGINGYKEEDATTDVCGFCRKGISAQAAAVEAMRKQYHAGCFTCRKCQLPLAGQRYYQMDGQPLCDSCYKDTLDKCAKCNAVILDHIVRAMGSGYHPECFTCVVCRRRIADESFAVDDYNEIHCAEDYYRKYAPVCSVCLNPIIPKDGKDTYKVECLGKNFHEDCYRCEKCRILLSVEPTDQGCFPLDSHILCKKCHLAWDRETSC</sequence>
<organism evidence="8 9">
    <name type="scientific">Pleurodeles waltl</name>
    <name type="common">Iberian ribbed newt</name>
    <dbReference type="NCBI Taxonomy" id="8319"/>
    <lineage>
        <taxon>Eukaryota</taxon>
        <taxon>Metazoa</taxon>
        <taxon>Chordata</taxon>
        <taxon>Craniata</taxon>
        <taxon>Vertebrata</taxon>
        <taxon>Euteleostomi</taxon>
        <taxon>Amphibia</taxon>
        <taxon>Batrachia</taxon>
        <taxon>Caudata</taxon>
        <taxon>Salamandroidea</taxon>
        <taxon>Salamandridae</taxon>
        <taxon>Pleurodelinae</taxon>
        <taxon>Pleurodeles</taxon>
    </lineage>
</organism>
<evidence type="ECO:0000259" key="7">
    <source>
        <dbReference type="PROSITE" id="PS50023"/>
    </source>
</evidence>
<gene>
    <name evidence="8" type="ORF">NDU88_008527</name>
</gene>
<feature type="domain" description="LIM zinc-binding" evidence="7">
    <location>
        <begin position="322"/>
        <end position="383"/>
    </location>
</feature>
<dbReference type="PANTHER" id="PTHR24207:SF1">
    <property type="entry name" value="FILAMIN-BINDING LIM PROTEIN 1"/>
    <property type="match status" value="1"/>
</dbReference>
<dbReference type="PROSITE" id="PS00478">
    <property type="entry name" value="LIM_DOMAIN_1"/>
    <property type="match status" value="2"/>
</dbReference>
<dbReference type="GO" id="GO:0005925">
    <property type="term" value="C:focal adhesion"/>
    <property type="evidence" value="ECO:0007669"/>
    <property type="project" value="TreeGrafter"/>
</dbReference>
<reference evidence="8" key="1">
    <citation type="journal article" date="2022" name="bioRxiv">
        <title>Sequencing and chromosome-scale assembly of the giantPleurodeles waltlgenome.</title>
        <authorList>
            <person name="Brown T."/>
            <person name="Elewa A."/>
            <person name="Iarovenko S."/>
            <person name="Subramanian E."/>
            <person name="Araus A.J."/>
            <person name="Petzold A."/>
            <person name="Susuki M."/>
            <person name="Suzuki K.-i.T."/>
            <person name="Hayashi T."/>
            <person name="Toyoda A."/>
            <person name="Oliveira C."/>
            <person name="Osipova E."/>
            <person name="Leigh N.D."/>
            <person name="Simon A."/>
            <person name="Yun M.H."/>
        </authorList>
    </citation>
    <scope>NUCLEOTIDE SEQUENCE</scope>
    <source>
        <strain evidence="8">20211129_DDA</strain>
        <tissue evidence="8">Liver</tissue>
    </source>
</reference>
<dbReference type="EMBL" id="JANPWB010000010">
    <property type="protein sequence ID" value="KAJ1142200.1"/>
    <property type="molecule type" value="Genomic_DNA"/>
</dbReference>
<evidence type="ECO:0000256" key="3">
    <source>
        <dbReference type="ARBA" id="ARBA00022833"/>
    </source>
</evidence>
<proteinExistence type="predicted"/>
<evidence type="ECO:0000256" key="5">
    <source>
        <dbReference type="PROSITE-ProRule" id="PRU00125"/>
    </source>
</evidence>
<dbReference type="Pfam" id="PF00412">
    <property type="entry name" value="LIM"/>
    <property type="match status" value="3"/>
</dbReference>
<evidence type="ECO:0000313" key="8">
    <source>
        <dbReference type="EMBL" id="KAJ1142200.1"/>
    </source>
</evidence>
<dbReference type="GO" id="GO:0001725">
    <property type="term" value="C:stress fiber"/>
    <property type="evidence" value="ECO:0007669"/>
    <property type="project" value="TreeGrafter"/>
</dbReference>
<evidence type="ECO:0000256" key="6">
    <source>
        <dbReference type="SAM" id="MobiDB-lite"/>
    </source>
</evidence>
<keyword evidence="1 5" id="KW-0479">Metal-binding</keyword>
<dbReference type="InterPro" id="IPR001781">
    <property type="entry name" value="Znf_LIM"/>
</dbReference>
<dbReference type="GO" id="GO:0031005">
    <property type="term" value="F:filamin binding"/>
    <property type="evidence" value="ECO:0007669"/>
    <property type="project" value="TreeGrafter"/>
</dbReference>
<dbReference type="GO" id="GO:0046872">
    <property type="term" value="F:metal ion binding"/>
    <property type="evidence" value="ECO:0007669"/>
    <property type="project" value="UniProtKB-KW"/>
</dbReference>